<evidence type="ECO:0000256" key="7">
    <source>
        <dbReference type="ARBA" id="ARBA00035120"/>
    </source>
</evidence>
<comment type="activity regulation">
    <text evidence="10">Na(+) is not transported, but it plays an essential structural role and its presence is essential for fluoride channel function.</text>
</comment>
<evidence type="ECO:0000256" key="4">
    <source>
        <dbReference type="ARBA" id="ARBA00022989"/>
    </source>
</evidence>
<evidence type="ECO:0000256" key="3">
    <source>
        <dbReference type="ARBA" id="ARBA00022692"/>
    </source>
</evidence>
<gene>
    <name evidence="10" type="primary">fluC</name>
    <name evidence="10" type="synonym">crcB</name>
    <name evidence="11" type="ORF">CTER_0885</name>
</gene>
<evidence type="ECO:0000256" key="1">
    <source>
        <dbReference type="ARBA" id="ARBA00004651"/>
    </source>
</evidence>
<comment type="function">
    <text evidence="9 10">Fluoride-specific ion channel. Important for reducing fluoride concentration in the cell, thus reducing its toxicity.</text>
</comment>
<dbReference type="PANTHER" id="PTHR28259">
    <property type="entry name" value="FLUORIDE EXPORT PROTEIN 1-RELATED"/>
    <property type="match status" value="1"/>
</dbReference>
<evidence type="ECO:0000313" key="11">
    <source>
        <dbReference type="EMBL" id="EMS73246.1"/>
    </source>
</evidence>
<evidence type="ECO:0000256" key="5">
    <source>
        <dbReference type="ARBA" id="ARBA00023136"/>
    </source>
</evidence>
<organism evidence="11 12">
    <name type="scientific">Ruminiclostridium cellobioparum subsp. termitidis CT1112</name>
    <dbReference type="NCBI Taxonomy" id="1195236"/>
    <lineage>
        <taxon>Bacteria</taxon>
        <taxon>Bacillati</taxon>
        <taxon>Bacillota</taxon>
        <taxon>Clostridia</taxon>
        <taxon>Eubacteriales</taxon>
        <taxon>Oscillospiraceae</taxon>
        <taxon>Ruminiclostridium</taxon>
    </lineage>
</organism>
<evidence type="ECO:0000256" key="2">
    <source>
        <dbReference type="ARBA" id="ARBA00022475"/>
    </source>
</evidence>
<feature type="transmembrane region" description="Helical" evidence="10">
    <location>
        <begin position="6"/>
        <end position="27"/>
    </location>
</feature>
<sequence length="128" mass="13702">MLKNAFAVGCGGFIGAAARYLFSVFVNRINTGNFPISTLIINILGSFLIGFLTQLFSSLYPSNKKLLLFLTTGILGGFTTFSTFSLETVNLYQSGNMLYAALNIIFSIVFCISGAFLGKMLAGIIANA</sequence>
<comment type="catalytic activity">
    <reaction evidence="8">
        <text>fluoride(in) = fluoride(out)</text>
        <dbReference type="Rhea" id="RHEA:76159"/>
        <dbReference type="ChEBI" id="CHEBI:17051"/>
    </reaction>
    <physiologicalReaction direction="left-to-right" evidence="8">
        <dbReference type="Rhea" id="RHEA:76160"/>
    </physiologicalReaction>
</comment>
<dbReference type="RefSeq" id="WP_004624137.1">
    <property type="nucleotide sequence ID" value="NZ_AORV01000021.1"/>
</dbReference>
<dbReference type="eggNOG" id="COG0239">
    <property type="taxonomic scope" value="Bacteria"/>
</dbReference>
<dbReference type="PATRIC" id="fig|1195236.3.peg.1177"/>
<protein>
    <recommendedName>
        <fullName evidence="10">Fluoride-specific ion channel FluC</fullName>
    </recommendedName>
</protein>
<dbReference type="NCBIfam" id="TIGR00494">
    <property type="entry name" value="crcB"/>
    <property type="match status" value="1"/>
</dbReference>
<evidence type="ECO:0000256" key="6">
    <source>
        <dbReference type="ARBA" id="ARBA00023303"/>
    </source>
</evidence>
<evidence type="ECO:0000256" key="8">
    <source>
        <dbReference type="ARBA" id="ARBA00035585"/>
    </source>
</evidence>
<keyword evidence="10" id="KW-0813">Transport</keyword>
<dbReference type="EMBL" id="AORV01000021">
    <property type="protein sequence ID" value="EMS73246.1"/>
    <property type="molecule type" value="Genomic_DNA"/>
</dbReference>
<name>S0FSD0_RUMCE</name>
<comment type="caution">
    <text evidence="11">The sequence shown here is derived from an EMBL/GenBank/DDBJ whole genome shotgun (WGS) entry which is preliminary data.</text>
</comment>
<dbReference type="GO" id="GO:0005886">
    <property type="term" value="C:plasma membrane"/>
    <property type="evidence" value="ECO:0007669"/>
    <property type="project" value="UniProtKB-SubCell"/>
</dbReference>
<dbReference type="HAMAP" id="MF_00454">
    <property type="entry name" value="FluC"/>
    <property type="match status" value="1"/>
</dbReference>
<keyword evidence="4 10" id="KW-1133">Transmembrane helix</keyword>
<dbReference type="Pfam" id="PF02537">
    <property type="entry name" value="CRCB"/>
    <property type="match status" value="1"/>
</dbReference>
<feature type="binding site" evidence="10">
    <location>
        <position position="79"/>
    </location>
    <ligand>
        <name>Na(+)</name>
        <dbReference type="ChEBI" id="CHEBI:29101"/>
        <note>structural</note>
    </ligand>
</feature>
<comment type="similarity">
    <text evidence="7 10">Belongs to the fluoride channel Fluc/FEX (TC 1.A.43) family.</text>
</comment>
<evidence type="ECO:0000313" key="12">
    <source>
        <dbReference type="Proteomes" id="UP000014155"/>
    </source>
</evidence>
<keyword evidence="10" id="KW-0479">Metal-binding</keyword>
<feature type="binding site" evidence="10">
    <location>
        <position position="76"/>
    </location>
    <ligand>
        <name>Na(+)</name>
        <dbReference type="ChEBI" id="CHEBI:29101"/>
        <note>structural</note>
    </ligand>
</feature>
<accession>S0FSD0</accession>
<dbReference type="GO" id="GO:0140114">
    <property type="term" value="P:cellular detoxification of fluoride"/>
    <property type="evidence" value="ECO:0007669"/>
    <property type="project" value="UniProtKB-UniRule"/>
</dbReference>
<dbReference type="InterPro" id="IPR003691">
    <property type="entry name" value="FluC"/>
</dbReference>
<comment type="subcellular location">
    <subcellularLocation>
        <location evidence="1 10">Cell membrane</location>
        <topology evidence="1 10">Multi-pass membrane protein</topology>
    </subcellularLocation>
</comment>
<dbReference type="Proteomes" id="UP000014155">
    <property type="component" value="Unassembled WGS sequence"/>
</dbReference>
<keyword evidence="10" id="KW-0915">Sodium</keyword>
<evidence type="ECO:0000256" key="10">
    <source>
        <dbReference type="HAMAP-Rule" id="MF_00454"/>
    </source>
</evidence>
<dbReference type="AlphaFoldDB" id="S0FSD0"/>
<feature type="transmembrane region" description="Helical" evidence="10">
    <location>
        <begin position="39"/>
        <end position="60"/>
    </location>
</feature>
<keyword evidence="5 10" id="KW-0472">Membrane</keyword>
<dbReference type="PANTHER" id="PTHR28259:SF1">
    <property type="entry name" value="FLUORIDE EXPORT PROTEIN 1-RELATED"/>
    <property type="match status" value="1"/>
</dbReference>
<proteinExistence type="inferred from homology"/>
<keyword evidence="6 10" id="KW-0407">Ion channel</keyword>
<reference evidence="11 12" key="1">
    <citation type="journal article" date="2013" name="Genome Announc.">
        <title>Draft Genome Sequence of the Cellulolytic, Mesophilic, Anaerobic Bacterium Clostridium termitidis Strain CT1112 (DSM 5398).</title>
        <authorList>
            <person name="Lal S."/>
            <person name="Ramachandran U."/>
            <person name="Zhang X."/>
            <person name="Munir R."/>
            <person name="Sparling R."/>
            <person name="Levin D.B."/>
        </authorList>
    </citation>
    <scope>NUCLEOTIDE SEQUENCE [LARGE SCALE GENOMIC DNA]</scope>
    <source>
        <strain evidence="11 12">CT1112</strain>
    </source>
</reference>
<feature type="transmembrane region" description="Helical" evidence="10">
    <location>
        <begin position="98"/>
        <end position="126"/>
    </location>
</feature>
<keyword evidence="3 10" id="KW-0812">Transmembrane</keyword>
<feature type="transmembrane region" description="Helical" evidence="10">
    <location>
        <begin position="66"/>
        <end position="86"/>
    </location>
</feature>
<keyword evidence="2 10" id="KW-1003">Cell membrane</keyword>
<dbReference type="GO" id="GO:0046872">
    <property type="term" value="F:metal ion binding"/>
    <property type="evidence" value="ECO:0007669"/>
    <property type="project" value="UniProtKB-KW"/>
</dbReference>
<dbReference type="GO" id="GO:0062054">
    <property type="term" value="F:fluoride channel activity"/>
    <property type="evidence" value="ECO:0007669"/>
    <property type="project" value="UniProtKB-UniRule"/>
</dbReference>
<keyword evidence="12" id="KW-1185">Reference proteome</keyword>
<evidence type="ECO:0000256" key="9">
    <source>
        <dbReference type="ARBA" id="ARBA00049940"/>
    </source>
</evidence>
<keyword evidence="10" id="KW-0406">Ion transport</keyword>